<dbReference type="OrthoDB" id="7941698at2"/>
<dbReference type="Pfam" id="PF02120">
    <property type="entry name" value="Flg_hook"/>
    <property type="match status" value="1"/>
</dbReference>
<feature type="region of interest" description="Disordered" evidence="1">
    <location>
        <begin position="489"/>
        <end position="509"/>
    </location>
</feature>
<dbReference type="Proteomes" id="UP000241808">
    <property type="component" value="Unassembled WGS sequence"/>
</dbReference>
<dbReference type="Gene3D" id="3.30.750.140">
    <property type="match status" value="1"/>
</dbReference>
<dbReference type="InterPro" id="IPR038610">
    <property type="entry name" value="FliK-like_C_sf"/>
</dbReference>
<keyword evidence="3" id="KW-0969">Cilium</keyword>
<dbReference type="RefSeq" id="WP_108177741.1">
    <property type="nucleotide sequence ID" value="NZ_PZZL01000005.1"/>
</dbReference>
<evidence type="ECO:0000313" key="3">
    <source>
        <dbReference type="EMBL" id="PTM54957.1"/>
    </source>
</evidence>
<organism evidence="3 4">
    <name type="scientific">Phreatobacter oligotrophus</name>
    <dbReference type="NCBI Taxonomy" id="1122261"/>
    <lineage>
        <taxon>Bacteria</taxon>
        <taxon>Pseudomonadati</taxon>
        <taxon>Pseudomonadota</taxon>
        <taxon>Alphaproteobacteria</taxon>
        <taxon>Hyphomicrobiales</taxon>
        <taxon>Phreatobacteraceae</taxon>
        <taxon>Phreatobacter</taxon>
    </lineage>
</organism>
<accession>A0A2T4Z2E7</accession>
<keyword evidence="4" id="KW-1185">Reference proteome</keyword>
<evidence type="ECO:0000313" key="4">
    <source>
        <dbReference type="Proteomes" id="UP000241808"/>
    </source>
</evidence>
<reference evidence="3 4" key="1">
    <citation type="submission" date="2018-04" db="EMBL/GenBank/DDBJ databases">
        <title>Genomic Encyclopedia of Archaeal and Bacterial Type Strains, Phase II (KMG-II): from individual species to whole genera.</title>
        <authorList>
            <person name="Goeker M."/>
        </authorList>
    </citation>
    <scope>NUCLEOTIDE SEQUENCE [LARGE SCALE GENOMIC DNA]</scope>
    <source>
        <strain evidence="3 4">DSM 25521</strain>
    </source>
</reference>
<dbReference type="InterPro" id="IPR021136">
    <property type="entry name" value="Flagellar_hook_control-like_C"/>
</dbReference>
<feature type="compositionally biased region" description="Low complexity" evidence="1">
    <location>
        <begin position="91"/>
        <end position="124"/>
    </location>
</feature>
<dbReference type="AlphaFoldDB" id="A0A2T4Z2E7"/>
<name>A0A2T4Z2E7_9HYPH</name>
<feature type="region of interest" description="Disordered" evidence="1">
    <location>
        <begin position="91"/>
        <end position="136"/>
    </location>
</feature>
<dbReference type="EMBL" id="PZZL01000005">
    <property type="protein sequence ID" value="PTM54957.1"/>
    <property type="molecule type" value="Genomic_DNA"/>
</dbReference>
<feature type="region of interest" description="Disordered" evidence="1">
    <location>
        <begin position="403"/>
        <end position="423"/>
    </location>
</feature>
<feature type="compositionally biased region" description="Pro residues" evidence="1">
    <location>
        <begin position="125"/>
        <end position="136"/>
    </location>
</feature>
<protein>
    <submittedName>
        <fullName evidence="3">Flagellar hook-length control protein FliK</fullName>
    </submittedName>
</protein>
<evidence type="ECO:0000256" key="1">
    <source>
        <dbReference type="SAM" id="MobiDB-lite"/>
    </source>
</evidence>
<keyword evidence="3" id="KW-0966">Cell projection</keyword>
<keyword evidence="3" id="KW-0282">Flagellum</keyword>
<gene>
    <name evidence="3" type="ORF">C8P69_105107</name>
</gene>
<feature type="compositionally biased region" description="Basic and acidic residues" evidence="1">
    <location>
        <begin position="407"/>
        <end position="416"/>
    </location>
</feature>
<feature type="region of interest" description="Disordered" evidence="1">
    <location>
        <begin position="303"/>
        <end position="340"/>
    </location>
</feature>
<evidence type="ECO:0000259" key="2">
    <source>
        <dbReference type="Pfam" id="PF02120"/>
    </source>
</evidence>
<comment type="caution">
    <text evidence="3">The sequence shown here is derived from an EMBL/GenBank/DDBJ whole genome shotgun (WGS) entry which is preliminary data.</text>
</comment>
<feature type="domain" description="Flagellar hook-length control protein-like C-terminal" evidence="2">
    <location>
        <begin position="419"/>
        <end position="494"/>
    </location>
</feature>
<proteinExistence type="predicted"/>
<sequence length="509" mass="51332">MNVEAIRSSPAVTALTAGPPAAALEALGLKAGDTVAVKVAAMTAEGLARLMVGGGTLEVKTDRPLTPGTTLNLTVQQDGAAVKLMLAMPATTPGAASSGPTPSSTTAQPGLPAAPAAPAQGPAASPSPSPAGAPLPLPPQATVAAAVVDLLARGLVPAATAQLGDGARVALAARGAPATTLVALDSETDTSPAALKVAVTEGVRAAAGRQESLATLFADLGAAGRGANAKLLPQPVANALAEVLGFRISLESLATPKGLQAALANAGTLMEARLAALPEGAPLPPDLKTALLRLRSALTDWTATLPDTSGETPKPAAHEKPPIRGALPHGQPPQPATLADGVPASELARTLTERTEAALARLTLLQAASLPDGQAPRAEAAAQTLQMEVPLRLGAETAIAQFQIQRDPPEPDERRPGASAQRGWTMRLSLDAEPLGPLHAAIRWRDGHVGVDIWAERAGTAAALDAERANLSEALEASAFAIDRLVIAEGRPPDPKPAAVTPHRLDRSS</sequence>